<sequence>MSSIPQLVEKIAGMVPGFRGYSGGSLSADDQLIRKKVSLILDEARLRVERLEFNVKRKNVSLGLRLDDLRIELMKASQLLKQPGASSPGKASIDDESLQRLLEEDLKLISTASRIFERVVALTPALEPKEFLEKVNEAISLVVEAENVIRERDNLLKRVLLETP</sequence>
<evidence type="ECO:0000313" key="1">
    <source>
        <dbReference type="EMBL" id="ABL77498.1"/>
    </source>
</evidence>
<dbReference type="eggNOG" id="arCOG05710">
    <property type="taxonomic scope" value="Archaea"/>
</dbReference>
<dbReference type="KEGG" id="tpe:Tpen_0088"/>
<dbReference type="RefSeq" id="WP_011751763.1">
    <property type="nucleotide sequence ID" value="NC_008698.1"/>
</dbReference>
<dbReference type="OrthoDB" id="379585at2157"/>
<gene>
    <name evidence="1" type="ordered locus">Tpen_0088</name>
</gene>
<reference evidence="2" key="1">
    <citation type="journal article" date="2008" name="J. Bacteriol.">
        <title>Genome sequence of Thermofilum pendens reveals an exceptional loss of biosynthetic pathways without genome reduction.</title>
        <authorList>
            <person name="Anderson I."/>
            <person name="Rodriguez J."/>
            <person name="Susanti D."/>
            <person name="Porat I."/>
            <person name="Reich C."/>
            <person name="Ulrich L.E."/>
            <person name="Elkins J.G."/>
            <person name="Mavromatis K."/>
            <person name="Lykidis A."/>
            <person name="Kim E."/>
            <person name="Thompson L.S."/>
            <person name="Nolan M."/>
            <person name="Land M."/>
            <person name="Copeland A."/>
            <person name="Lapidus A."/>
            <person name="Lucas S."/>
            <person name="Detter C."/>
            <person name="Zhulin I.B."/>
            <person name="Olsen G.J."/>
            <person name="Whitman W."/>
            <person name="Mukhopadhyay B."/>
            <person name="Bristow J."/>
            <person name="Kyrpides N."/>
        </authorList>
    </citation>
    <scope>NUCLEOTIDE SEQUENCE [LARGE SCALE GENOMIC DNA]</scope>
    <source>
        <strain evidence="2">DSM 2475 / Hrk 5</strain>
    </source>
</reference>
<dbReference type="AlphaFoldDB" id="A1RWB8"/>
<evidence type="ECO:0008006" key="3">
    <source>
        <dbReference type="Google" id="ProtNLM"/>
    </source>
</evidence>
<evidence type="ECO:0000313" key="2">
    <source>
        <dbReference type="Proteomes" id="UP000000641"/>
    </source>
</evidence>
<dbReference type="HOGENOM" id="CLU_117974_0_0_2"/>
<proteinExistence type="predicted"/>
<dbReference type="Proteomes" id="UP000000641">
    <property type="component" value="Chromosome"/>
</dbReference>
<accession>A1RWB8</accession>
<dbReference type="EnsemblBacteria" id="ABL77498">
    <property type="protein sequence ID" value="ABL77498"/>
    <property type="gene ID" value="Tpen_0088"/>
</dbReference>
<organism evidence="1 2">
    <name type="scientific">Thermofilum pendens (strain DSM 2475 / Hrk 5)</name>
    <dbReference type="NCBI Taxonomy" id="368408"/>
    <lineage>
        <taxon>Archaea</taxon>
        <taxon>Thermoproteota</taxon>
        <taxon>Thermoprotei</taxon>
        <taxon>Thermofilales</taxon>
        <taxon>Thermofilaceae</taxon>
        <taxon>Thermofilum</taxon>
    </lineage>
</organism>
<keyword evidence="2" id="KW-1185">Reference proteome</keyword>
<name>A1RWB8_THEPD</name>
<dbReference type="EMBL" id="CP000505">
    <property type="protein sequence ID" value="ABL77498.1"/>
    <property type="molecule type" value="Genomic_DNA"/>
</dbReference>
<protein>
    <recommendedName>
        <fullName evidence="3">DUF47 family protein</fullName>
    </recommendedName>
</protein>
<dbReference type="GeneID" id="4601655"/>